<dbReference type="EMBL" id="VIFM01000159">
    <property type="protein sequence ID" value="TQF12007.1"/>
    <property type="molecule type" value="Genomic_DNA"/>
</dbReference>
<protein>
    <submittedName>
        <fullName evidence="1">Uncharacterized protein</fullName>
    </submittedName>
</protein>
<sequence length="115" mass="12509">MTEYVYACSACEYVTDSRAAAATHGTSSGHVLHPSVINEDDLSPSQIMERVAARLRNLQEDPEVTRERLQTEAASCAVLGHLWGEPFRIAGEVVSGPGCRFCGYPRDAEDRLPGT</sequence>
<evidence type="ECO:0000313" key="2">
    <source>
        <dbReference type="Proteomes" id="UP000315369"/>
    </source>
</evidence>
<comment type="caution">
    <text evidence="1">The sequence shown here is derived from an EMBL/GenBank/DDBJ whole genome shotgun (WGS) entry which is preliminary data.</text>
</comment>
<name>A0A540WSU3_9BACT</name>
<organism evidence="1 2">
    <name type="scientific">Myxococcus llanfairpwllgwyngyllgogerychwyrndrobwllllantysiliogogogochensis</name>
    <dbReference type="NCBI Taxonomy" id="2590453"/>
    <lineage>
        <taxon>Bacteria</taxon>
        <taxon>Pseudomonadati</taxon>
        <taxon>Myxococcota</taxon>
        <taxon>Myxococcia</taxon>
        <taxon>Myxococcales</taxon>
        <taxon>Cystobacterineae</taxon>
        <taxon>Myxococcaceae</taxon>
        <taxon>Myxococcus</taxon>
    </lineage>
</organism>
<dbReference type="Proteomes" id="UP000315369">
    <property type="component" value="Unassembled WGS sequence"/>
</dbReference>
<proteinExistence type="predicted"/>
<reference evidence="1 2" key="1">
    <citation type="submission" date="2019-06" db="EMBL/GenBank/DDBJ databases">
        <authorList>
            <person name="Livingstone P."/>
            <person name="Whitworth D."/>
        </authorList>
    </citation>
    <scope>NUCLEOTIDE SEQUENCE [LARGE SCALE GENOMIC DNA]</scope>
    <source>
        <strain evidence="1 2">AM401</strain>
    </source>
</reference>
<dbReference type="RefSeq" id="WP_141646250.1">
    <property type="nucleotide sequence ID" value="NZ_VIFM01000159.1"/>
</dbReference>
<accession>A0A540WSU3</accession>
<keyword evidence="2" id="KW-1185">Reference proteome</keyword>
<gene>
    <name evidence="1" type="ORF">FJV41_31260</name>
</gene>
<dbReference type="AlphaFoldDB" id="A0A540WSU3"/>
<evidence type="ECO:0000313" key="1">
    <source>
        <dbReference type="EMBL" id="TQF12007.1"/>
    </source>
</evidence>